<accession>A0ABW5CYQ2</accession>
<comment type="caution">
    <text evidence="1">The sequence shown here is derived from an EMBL/GenBank/DDBJ whole genome shotgun (WGS) entry which is preliminary data.</text>
</comment>
<keyword evidence="2" id="KW-1185">Reference proteome</keyword>
<dbReference type="PROSITE" id="PS51257">
    <property type="entry name" value="PROKAR_LIPOPROTEIN"/>
    <property type="match status" value="1"/>
</dbReference>
<evidence type="ECO:0000313" key="2">
    <source>
        <dbReference type="Proteomes" id="UP001597374"/>
    </source>
</evidence>
<protein>
    <recommendedName>
        <fullName evidence="3">DUF4136 domain-containing protein</fullName>
    </recommendedName>
</protein>
<evidence type="ECO:0008006" key="3">
    <source>
        <dbReference type="Google" id="ProtNLM"/>
    </source>
</evidence>
<dbReference type="Proteomes" id="UP001597374">
    <property type="component" value="Unassembled WGS sequence"/>
</dbReference>
<organism evidence="1 2">
    <name type="scientific">Pontibacter ruber</name>
    <dbReference type="NCBI Taxonomy" id="1343895"/>
    <lineage>
        <taxon>Bacteria</taxon>
        <taxon>Pseudomonadati</taxon>
        <taxon>Bacteroidota</taxon>
        <taxon>Cytophagia</taxon>
        <taxon>Cytophagales</taxon>
        <taxon>Hymenobacteraceae</taxon>
        <taxon>Pontibacter</taxon>
    </lineage>
</organism>
<sequence>MRSIYITIFTIVFMVACGPSTQIVKSWKDPGASFTQGPQNKTLVIAMVKDETSRRVVEDQIIKRMAGQAVASYTLLTPELMKGAEESTLHDILTQGQFTHVLMTRLVDVDEETHYVPGTTTGYYGGWGRYYGYGAGFYTSPGYYETDKNYMVETTVYTVNPDKLVWAGTTKSVNPTKLEDTINEIADAVTTKMREDGFITGTAQQ</sequence>
<gene>
    <name evidence="1" type="ORF">ACFSKP_09325</name>
</gene>
<name>A0ABW5CYQ2_9BACT</name>
<dbReference type="RefSeq" id="WP_250428225.1">
    <property type="nucleotide sequence ID" value="NZ_JALPRR010000001.1"/>
</dbReference>
<reference evidence="2" key="1">
    <citation type="journal article" date="2019" name="Int. J. Syst. Evol. Microbiol.">
        <title>The Global Catalogue of Microorganisms (GCM) 10K type strain sequencing project: providing services to taxonomists for standard genome sequencing and annotation.</title>
        <authorList>
            <consortium name="The Broad Institute Genomics Platform"/>
            <consortium name="The Broad Institute Genome Sequencing Center for Infectious Disease"/>
            <person name="Wu L."/>
            <person name="Ma J."/>
        </authorList>
    </citation>
    <scope>NUCLEOTIDE SEQUENCE [LARGE SCALE GENOMIC DNA]</scope>
    <source>
        <strain evidence="2">CGMCC 4.1782</strain>
    </source>
</reference>
<dbReference type="EMBL" id="JBHUIM010000001">
    <property type="protein sequence ID" value="MFD2246453.1"/>
    <property type="molecule type" value="Genomic_DNA"/>
</dbReference>
<evidence type="ECO:0000313" key="1">
    <source>
        <dbReference type="EMBL" id="MFD2246453.1"/>
    </source>
</evidence>
<proteinExistence type="predicted"/>